<dbReference type="SUPFAM" id="SSF53335">
    <property type="entry name" value="S-adenosyl-L-methionine-dependent methyltransferases"/>
    <property type="match status" value="1"/>
</dbReference>
<dbReference type="CDD" id="cd02440">
    <property type="entry name" value="AdoMet_MTases"/>
    <property type="match status" value="1"/>
</dbReference>
<dbReference type="InterPro" id="IPR013216">
    <property type="entry name" value="Methyltransf_11"/>
</dbReference>
<dbReference type="EMBL" id="UINC01164346">
    <property type="protein sequence ID" value="SVD65152.1"/>
    <property type="molecule type" value="Genomic_DNA"/>
</dbReference>
<feature type="non-terminal residue" evidence="2">
    <location>
        <position position="204"/>
    </location>
</feature>
<sequence>MDDFHFKSYQKHQDHYCALSKDGEQKNLANSWFETNTVDYWRHERMYQTIDPILNSYPNSCWITVGDGRYGTDARYIQEKGLDVLATDISDLLLKESKQKGFIQKFEKQNAESLTFKDNQFDFAFCKESYHHFPRPMIALYEMLRVSKKGVILVEPNDEYISQTIPSILFSFIKNVVKRILGEKIIIHDFEETGNYVFTISQRE</sequence>
<accession>A0A382X238</accession>
<dbReference type="GO" id="GO:0008757">
    <property type="term" value="F:S-adenosylmethionine-dependent methyltransferase activity"/>
    <property type="evidence" value="ECO:0007669"/>
    <property type="project" value="InterPro"/>
</dbReference>
<dbReference type="Gene3D" id="3.40.50.150">
    <property type="entry name" value="Vaccinia Virus protein VP39"/>
    <property type="match status" value="1"/>
</dbReference>
<dbReference type="AlphaFoldDB" id="A0A382X238"/>
<organism evidence="2">
    <name type="scientific">marine metagenome</name>
    <dbReference type="NCBI Taxonomy" id="408172"/>
    <lineage>
        <taxon>unclassified sequences</taxon>
        <taxon>metagenomes</taxon>
        <taxon>ecological metagenomes</taxon>
    </lineage>
</organism>
<feature type="domain" description="Methyltransferase type 11" evidence="1">
    <location>
        <begin position="66"/>
        <end position="153"/>
    </location>
</feature>
<name>A0A382X238_9ZZZZ</name>
<proteinExistence type="predicted"/>
<evidence type="ECO:0000313" key="2">
    <source>
        <dbReference type="EMBL" id="SVD65152.1"/>
    </source>
</evidence>
<gene>
    <name evidence="2" type="ORF">METZ01_LOCUS418006</name>
</gene>
<evidence type="ECO:0000259" key="1">
    <source>
        <dbReference type="Pfam" id="PF08241"/>
    </source>
</evidence>
<dbReference type="Pfam" id="PF08241">
    <property type="entry name" value="Methyltransf_11"/>
    <property type="match status" value="1"/>
</dbReference>
<protein>
    <recommendedName>
        <fullName evidence="1">Methyltransferase type 11 domain-containing protein</fullName>
    </recommendedName>
</protein>
<reference evidence="2" key="1">
    <citation type="submission" date="2018-05" db="EMBL/GenBank/DDBJ databases">
        <authorList>
            <person name="Lanie J.A."/>
            <person name="Ng W.-L."/>
            <person name="Kazmierczak K.M."/>
            <person name="Andrzejewski T.M."/>
            <person name="Davidsen T.M."/>
            <person name="Wayne K.J."/>
            <person name="Tettelin H."/>
            <person name="Glass J.I."/>
            <person name="Rusch D."/>
            <person name="Podicherti R."/>
            <person name="Tsui H.-C.T."/>
            <person name="Winkler M.E."/>
        </authorList>
    </citation>
    <scope>NUCLEOTIDE SEQUENCE</scope>
</reference>
<dbReference type="InterPro" id="IPR029063">
    <property type="entry name" value="SAM-dependent_MTases_sf"/>
</dbReference>